<dbReference type="Proteomes" id="UP000778970">
    <property type="component" value="Unassembled WGS sequence"/>
</dbReference>
<name>A0A934V297_9PROT</name>
<accession>A0A934V297</accession>
<feature type="transmembrane region" description="Helical" evidence="1">
    <location>
        <begin position="7"/>
        <end position="27"/>
    </location>
</feature>
<dbReference type="RefSeq" id="WP_027289686.1">
    <property type="nucleotide sequence ID" value="NZ_NRRE01000035.1"/>
</dbReference>
<comment type="caution">
    <text evidence="2">The sequence shown here is derived from an EMBL/GenBank/DDBJ whole genome shotgun (WGS) entry which is preliminary data.</text>
</comment>
<evidence type="ECO:0000313" key="2">
    <source>
        <dbReference type="EMBL" id="MBK1699253.1"/>
    </source>
</evidence>
<keyword evidence="3" id="KW-1185">Reference proteome</keyword>
<gene>
    <name evidence="2" type="ORF">CKO21_18560</name>
</gene>
<keyword evidence="1" id="KW-0812">Transmembrane</keyword>
<dbReference type="AlphaFoldDB" id="A0A934V297"/>
<organism evidence="2 3">
    <name type="scientific">Rhodovibrio salinarum</name>
    <dbReference type="NCBI Taxonomy" id="1087"/>
    <lineage>
        <taxon>Bacteria</taxon>
        <taxon>Pseudomonadati</taxon>
        <taxon>Pseudomonadota</taxon>
        <taxon>Alphaproteobacteria</taxon>
        <taxon>Rhodospirillales</taxon>
        <taxon>Rhodovibrionaceae</taxon>
        <taxon>Rhodovibrio</taxon>
    </lineage>
</organism>
<sequence>MTWTFDPIWWITAVELPALAGLFVLIWRARRDAQDALDRLAHRLDGANSGTRDQLAAFKVDVATTYASIPALRESEGRLTAHLVRIEKKLDSLGFGRPALGDRP</sequence>
<evidence type="ECO:0000313" key="3">
    <source>
        <dbReference type="Proteomes" id="UP000778970"/>
    </source>
</evidence>
<protein>
    <submittedName>
        <fullName evidence="2">Uncharacterized protein</fullName>
    </submittedName>
</protein>
<proteinExistence type="predicted"/>
<evidence type="ECO:0000256" key="1">
    <source>
        <dbReference type="SAM" id="Phobius"/>
    </source>
</evidence>
<reference evidence="2" key="1">
    <citation type="submission" date="2017-08" db="EMBL/GenBank/DDBJ databases">
        <authorList>
            <person name="Imhoff J.F."/>
            <person name="Rahn T."/>
            <person name="Kuenzel S."/>
            <person name="Neulinger S.C."/>
        </authorList>
    </citation>
    <scope>NUCLEOTIDE SEQUENCE</scope>
    <source>
        <strain evidence="2">DSM 9154</strain>
    </source>
</reference>
<keyword evidence="1" id="KW-0472">Membrane</keyword>
<reference evidence="2" key="2">
    <citation type="journal article" date="2020" name="Microorganisms">
        <title>Osmotic Adaptation and Compatible Solute Biosynthesis of Phototrophic Bacteria as Revealed from Genome Analyses.</title>
        <authorList>
            <person name="Imhoff J.F."/>
            <person name="Rahn T."/>
            <person name="Kunzel S."/>
            <person name="Keller A."/>
            <person name="Neulinger S.C."/>
        </authorList>
    </citation>
    <scope>NUCLEOTIDE SEQUENCE</scope>
    <source>
        <strain evidence="2">DSM 9154</strain>
    </source>
</reference>
<dbReference type="EMBL" id="NRRE01000035">
    <property type="protein sequence ID" value="MBK1699253.1"/>
    <property type="molecule type" value="Genomic_DNA"/>
</dbReference>
<keyword evidence="1" id="KW-1133">Transmembrane helix</keyword>